<dbReference type="Proteomes" id="UP001164705">
    <property type="component" value="Chromosome"/>
</dbReference>
<gene>
    <name evidence="1" type="ORF">N7U66_12735</name>
</gene>
<protein>
    <submittedName>
        <fullName evidence="1">Uncharacterized protein</fullName>
    </submittedName>
</protein>
<reference evidence="1" key="1">
    <citation type="submission" date="2022-11" db="EMBL/GenBank/DDBJ databases">
        <title>Lacinutrix neustonica HL-RS19T sp. nov., isolated from the surface microlayer sample of brackish Lake Shihwa.</title>
        <authorList>
            <person name="Choi J.Y."/>
            <person name="Hwang C.Y."/>
        </authorList>
    </citation>
    <scope>NUCLEOTIDE SEQUENCE</scope>
    <source>
        <strain evidence="1">HL-RS19</strain>
    </source>
</reference>
<dbReference type="RefSeq" id="WP_267675589.1">
    <property type="nucleotide sequence ID" value="NZ_CP113088.1"/>
</dbReference>
<sequence>MKTQNNKLVFSKSSILELQSSDLLNINGGSTIVGGDTCTGCMCGATQTILTAGNKSIVMPTQIEVAM</sequence>
<evidence type="ECO:0000313" key="1">
    <source>
        <dbReference type="EMBL" id="WAC01041.1"/>
    </source>
</evidence>
<proteinExistence type="predicted"/>
<accession>A0A9E8SCI3</accession>
<organism evidence="1 2">
    <name type="scientific">Lacinutrix neustonica</name>
    <dbReference type="NCBI Taxonomy" id="2980107"/>
    <lineage>
        <taxon>Bacteria</taxon>
        <taxon>Pseudomonadati</taxon>
        <taxon>Bacteroidota</taxon>
        <taxon>Flavobacteriia</taxon>
        <taxon>Flavobacteriales</taxon>
        <taxon>Flavobacteriaceae</taxon>
        <taxon>Lacinutrix</taxon>
    </lineage>
</organism>
<dbReference type="AlphaFoldDB" id="A0A9E8SCI3"/>
<name>A0A9E8SCI3_9FLAO</name>
<dbReference type="EMBL" id="CP113088">
    <property type="protein sequence ID" value="WAC01041.1"/>
    <property type="molecule type" value="Genomic_DNA"/>
</dbReference>
<dbReference type="KEGG" id="lnu:N7U66_12735"/>
<evidence type="ECO:0000313" key="2">
    <source>
        <dbReference type="Proteomes" id="UP001164705"/>
    </source>
</evidence>
<keyword evidence="2" id="KW-1185">Reference proteome</keyword>